<gene>
    <name evidence="1" type="ORF">PSYICH_LOCUS174</name>
</gene>
<dbReference type="OrthoDB" id="6808225at2759"/>
<evidence type="ECO:0000313" key="1">
    <source>
        <dbReference type="EMBL" id="CAH1099824.1"/>
    </source>
</evidence>
<dbReference type="AlphaFoldDB" id="A0A9P0CD49"/>
<name>A0A9P0CD49_9CUCU</name>
<keyword evidence="2" id="KW-1185">Reference proteome</keyword>
<protein>
    <submittedName>
        <fullName evidence="1">Uncharacterized protein</fullName>
    </submittedName>
</protein>
<dbReference type="Proteomes" id="UP001153636">
    <property type="component" value="Chromosome 1"/>
</dbReference>
<proteinExistence type="predicted"/>
<accession>A0A9P0CD49</accession>
<organism evidence="1 2">
    <name type="scientific">Psylliodes chrysocephalus</name>
    <dbReference type="NCBI Taxonomy" id="3402493"/>
    <lineage>
        <taxon>Eukaryota</taxon>
        <taxon>Metazoa</taxon>
        <taxon>Ecdysozoa</taxon>
        <taxon>Arthropoda</taxon>
        <taxon>Hexapoda</taxon>
        <taxon>Insecta</taxon>
        <taxon>Pterygota</taxon>
        <taxon>Neoptera</taxon>
        <taxon>Endopterygota</taxon>
        <taxon>Coleoptera</taxon>
        <taxon>Polyphaga</taxon>
        <taxon>Cucujiformia</taxon>
        <taxon>Chrysomeloidea</taxon>
        <taxon>Chrysomelidae</taxon>
        <taxon>Galerucinae</taxon>
        <taxon>Alticini</taxon>
        <taxon>Psylliodes</taxon>
    </lineage>
</organism>
<dbReference type="EMBL" id="OV651813">
    <property type="protein sequence ID" value="CAH1099824.1"/>
    <property type="molecule type" value="Genomic_DNA"/>
</dbReference>
<reference evidence="1" key="1">
    <citation type="submission" date="2022-01" db="EMBL/GenBank/DDBJ databases">
        <authorList>
            <person name="King R."/>
        </authorList>
    </citation>
    <scope>NUCLEOTIDE SEQUENCE</scope>
</reference>
<sequence length="133" mass="15580">MEALVKDVQVRHNHLLKEKKKIKDFGDEVFEAEQSFVDKINNERKISANALEELKEVKQFNAKINKDLELQQVDLNNQRKYVKELEEIGRNMVESVRILEKEKKLLEKRLIEEKSTVEHIQSPLVVTSTLGLI</sequence>
<evidence type="ECO:0000313" key="2">
    <source>
        <dbReference type="Proteomes" id="UP001153636"/>
    </source>
</evidence>